<dbReference type="Pfam" id="PF06668">
    <property type="entry name" value="ITI_HC_C"/>
    <property type="match status" value="1"/>
</dbReference>
<keyword evidence="3" id="KW-1185">Reference proteome</keyword>
<dbReference type="PANTHER" id="PTHR10338:SF115">
    <property type="entry name" value="INTER-ALPHA-TRYPSIN INHIBITOR HEAVY CHAIN H3"/>
    <property type="match status" value="1"/>
</dbReference>
<reference evidence="2" key="1">
    <citation type="submission" date="2023-07" db="EMBL/GenBank/DDBJ databases">
        <authorList>
            <person name="Stuckert A."/>
        </authorList>
    </citation>
    <scope>NUCLEOTIDE SEQUENCE</scope>
</reference>
<dbReference type="Proteomes" id="UP001176940">
    <property type="component" value="Unassembled WGS sequence"/>
</dbReference>
<dbReference type="InterPro" id="IPR010600">
    <property type="entry name" value="ITI_HC_C"/>
</dbReference>
<sequence>MSGITTVETQPIQTSVFLPFNSGHSPIALHRLRFNLRRSASLHSSCILCQRQPAGKQSGDVTALLSGRCAHSQCRKAERRGQTAVVDSDPHFVINVPQKNDALCFNIQEEPGVILSLIKDQELGVSVNGELIGKEMRGNNVLSNGTFFGRFGIINSDMKIKIEVTTAKITVMHHKNKKMFTWHKSKVYKQGRV</sequence>
<evidence type="ECO:0000313" key="3">
    <source>
        <dbReference type="Proteomes" id="UP001176940"/>
    </source>
</evidence>
<evidence type="ECO:0000313" key="2">
    <source>
        <dbReference type="EMBL" id="CAJ0947811.1"/>
    </source>
</evidence>
<dbReference type="PANTHER" id="PTHR10338">
    <property type="entry name" value="INTER-ALPHA-TRYPSIN INHIBITOR HEAVY CHAIN FAMILY MEMBER"/>
    <property type="match status" value="1"/>
</dbReference>
<accession>A0ABN9LSY6</accession>
<evidence type="ECO:0000259" key="1">
    <source>
        <dbReference type="Pfam" id="PF06668"/>
    </source>
</evidence>
<protein>
    <recommendedName>
        <fullName evidence="1">Inter-alpha-trypsin inhibitor heavy chain C-terminal domain-containing protein</fullName>
    </recommendedName>
</protein>
<feature type="domain" description="Inter-alpha-trypsin inhibitor heavy chain C-terminal" evidence="1">
    <location>
        <begin position="124"/>
        <end position="191"/>
    </location>
</feature>
<dbReference type="InterPro" id="IPR050934">
    <property type="entry name" value="ITIH"/>
</dbReference>
<comment type="caution">
    <text evidence="2">The sequence shown here is derived from an EMBL/GenBank/DDBJ whole genome shotgun (WGS) entry which is preliminary data.</text>
</comment>
<dbReference type="EMBL" id="CAUEEQ010027338">
    <property type="protein sequence ID" value="CAJ0947811.1"/>
    <property type="molecule type" value="Genomic_DNA"/>
</dbReference>
<name>A0ABN9LSY6_9NEOB</name>
<proteinExistence type="predicted"/>
<gene>
    <name evidence="2" type="ORF">RIMI_LOCUS11847274</name>
</gene>
<organism evidence="2 3">
    <name type="scientific">Ranitomeya imitator</name>
    <name type="common">mimic poison frog</name>
    <dbReference type="NCBI Taxonomy" id="111125"/>
    <lineage>
        <taxon>Eukaryota</taxon>
        <taxon>Metazoa</taxon>
        <taxon>Chordata</taxon>
        <taxon>Craniata</taxon>
        <taxon>Vertebrata</taxon>
        <taxon>Euteleostomi</taxon>
        <taxon>Amphibia</taxon>
        <taxon>Batrachia</taxon>
        <taxon>Anura</taxon>
        <taxon>Neobatrachia</taxon>
        <taxon>Hyloidea</taxon>
        <taxon>Dendrobatidae</taxon>
        <taxon>Dendrobatinae</taxon>
        <taxon>Ranitomeya</taxon>
    </lineage>
</organism>